<dbReference type="EMBL" id="UINC01125781">
    <property type="protein sequence ID" value="SVD03852.1"/>
    <property type="molecule type" value="Genomic_DNA"/>
</dbReference>
<gene>
    <name evidence="1" type="ORF">METZ01_LOCUS356706</name>
</gene>
<sequence length="90" mass="10758">METFDQYREEIELLEQVEPLDKIWETESLTEISSTVEELKELFFSRYSYSDDVEWLINVGSLIHELCEQTGNEDHHMYPKEEFIESYVSG</sequence>
<accession>A0A382S2S8</accession>
<name>A0A382S2S8_9ZZZZ</name>
<proteinExistence type="predicted"/>
<evidence type="ECO:0000313" key="1">
    <source>
        <dbReference type="EMBL" id="SVD03852.1"/>
    </source>
</evidence>
<reference evidence="1" key="1">
    <citation type="submission" date="2018-05" db="EMBL/GenBank/DDBJ databases">
        <authorList>
            <person name="Lanie J.A."/>
            <person name="Ng W.-L."/>
            <person name="Kazmierczak K.M."/>
            <person name="Andrzejewski T.M."/>
            <person name="Davidsen T.M."/>
            <person name="Wayne K.J."/>
            <person name="Tettelin H."/>
            <person name="Glass J.I."/>
            <person name="Rusch D."/>
            <person name="Podicherti R."/>
            <person name="Tsui H.-C.T."/>
            <person name="Winkler M.E."/>
        </authorList>
    </citation>
    <scope>NUCLEOTIDE SEQUENCE</scope>
</reference>
<protein>
    <submittedName>
        <fullName evidence="1">Uncharacterized protein</fullName>
    </submittedName>
</protein>
<organism evidence="1">
    <name type="scientific">marine metagenome</name>
    <dbReference type="NCBI Taxonomy" id="408172"/>
    <lineage>
        <taxon>unclassified sequences</taxon>
        <taxon>metagenomes</taxon>
        <taxon>ecological metagenomes</taxon>
    </lineage>
</organism>
<dbReference type="AlphaFoldDB" id="A0A382S2S8"/>